<organism evidence="2 3">
    <name type="scientific">Thermus scotoductus</name>
    <dbReference type="NCBI Taxonomy" id="37636"/>
    <lineage>
        <taxon>Bacteria</taxon>
        <taxon>Thermotogati</taxon>
        <taxon>Deinococcota</taxon>
        <taxon>Deinococci</taxon>
        <taxon>Thermales</taxon>
        <taxon>Thermaceae</taxon>
        <taxon>Thermus</taxon>
    </lineage>
</organism>
<dbReference type="Gene3D" id="3.40.50.11200">
    <property type="match status" value="1"/>
</dbReference>
<reference evidence="2 3" key="1">
    <citation type="submission" date="2015-09" db="EMBL/GenBank/DDBJ databases">
        <title>Draft genome sequence of Thermus scotoductus strain K1 isolated from a geothermal spring in Nagorno-Karabakh, Armenia.</title>
        <authorList>
            <person name="Saghatelyan A."/>
            <person name="Poghosyan L."/>
            <person name="Panosyan H."/>
            <person name="Birkeland N.-K."/>
        </authorList>
    </citation>
    <scope>NUCLEOTIDE SEQUENCE [LARGE SCALE GENOMIC DNA]</scope>
    <source>
        <strain evidence="2 3">K1</strain>
    </source>
</reference>
<feature type="domain" description="Thoeris protein ThsB TIR-like" evidence="1">
    <location>
        <begin position="6"/>
        <end position="100"/>
    </location>
</feature>
<accession>A0A0N0IQQ1</accession>
<proteinExistence type="predicted"/>
<dbReference type="Pfam" id="PF08937">
    <property type="entry name" value="ThsB_TIR"/>
    <property type="match status" value="1"/>
</dbReference>
<protein>
    <recommendedName>
        <fullName evidence="1">Thoeris protein ThsB TIR-like domain-containing protein</fullName>
    </recommendedName>
</protein>
<dbReference type="PATRIC" id="fig|37636.3.peg.342"/>
<dbReference type="Proteomes" id="UP000053099">
    <property type="component" value="Unassembled WGS sequence"/>
</dbReference>
<evidence type="ECO:0000313" key="3">
    <source>
        <dbReference type="Proteomes" id="UP000053099"/>
    </source>
</evidence>
<dbReference type="InterPro" id="IPR015032">
    <property type="entry name" value="ThsB__TIR-like_domain"/>
</dbReference>
<dbReference type="AlphaFoldDB" id="A0A0N0IQQ1"/>
<comment type="caution">
    <text evidence="2">The sequence shown here is derived from an EMBL/GenBank/DDBJ whole genome shotgun (WGS) entry which is preliminary data.</text>
</comment>
<evidence type="ECO:0000313" key="2">
    <source>
        <dbReference type="EMBL" id="KPD31535.1"/>
    </source>
</evidence>
<dbReference type="EMBL" id="LJJR01000015">
    <property type="protein sequence ID" value="KPD31535.1"/>
    <property type="molecule type" value="Genomic_DNA"/>
</dbReference>
<evidence type="ECO:0000259" key="1">
    <source>
        <dbReference type="Pfam" id="PF08937"/>
    </source>
</evidence>
<dbReference type="SUPFAM" id="SSF52206">
    <property type="entry name" value="Hypothetical protein MTH538"/>
    <property type="match status" value="1"/>
</dbReference>
<dbReference type="InterPro" id="IPR036490">
    <property type="entry name" value="ThsB_TIR-like_sf"/>
</dbReference>
<gene>
    <name evidence="2" type="ORF">AN926_06390</name>
</gene>
<name>A0A0N0IQQ1_THESC</name>
<sequence length="170" mass="20298">MARRIFYSFHYEQDAWRAAQVRNMGIVEGNKPAQDNEWEEITRGGEQAIKRWIESQMEGRTCVVVLIGEKTWERKWVQYEIKRGWERGMGLLGVYIHTLKDRDGKPARRGKNPFAFADLFLGETSLERIVKAYDPQIEINSLDSQLWYQYIKKHLSEWIEEAIEIRQKYR</sequence>